<dbReference type="EMBL" id="JACXWD010000011">
    <property type="protein sequence ID" value="MBD3867526.1"/>
    <property type="molecule type" value="Genomic_DNA"/>
</dbReference>
<dbReference type="InterPro" id="IPR003594">
    <property type="entry name" value="HATPase_dom"/>
</dbReference>
<dbReference type="AlphaFoldDB" id="A0A8J6Y7N1"/>
<dbReference type="InterPro" id="IPR050267">
    <property type="entry name" value="Anti-sigma-factor_SerPK"/>
</dbReference>
<comment type="caution">
    <text evidence="3">The sequence shown here is derived from an EMBL/GenBank/DDBJ whole genome shotgun (WGS) entry which is preliminary data.</text>
</comment>
<evidence type="ECO:0000313" key="3">
    <source>
        <dbReference type="EMBL" id="MBD3867526.1"/>
    </source>
</evidence>
<sequence>MAKDRPPFDRSRLSLRRRTHLGSSRDAINLAVQQTMEHLGSICSREDVMADLEIVLREGLANAALHGNQAAETKSVFLRFYGSREQGLWIAIRDEGSGFDPDAVPDPRGEDRLLLHHGRGIFLMQQLVDDIEYRKGGTELLLYKAPPI</sequence>
<dbReference type="Gene3D" id="3.30.565.10">
    <property type="entry name" value="Histidine kinase-like ATPase, C-terminal domain"/>
    <property type="match status" value="1"/>
</dbReference>
<dbReference type="InterPro" id="IPR036890">
    <property type="entry name" value="HATPase_C_sf"/>
</dbReference>
<dbReference type="GO" id="GO:0005524">
    <property type="term" value="F:ATP binding"/>
    <property type="evidence" value="ECO:0007669"/>
    <property type="project" value="UniProtKB-KW"/>
</dbReference>
<evidence type="ECO:0000256" key="1">
    <source>
        <dbReference type="ARBA" id="ARBA00022527"/>
    </source>
</evidence>
<keyword evidence="3" id="KW-0547">Nucleotide-binding</keyword>
<evidence type="ECO:0000313" key="4">
    <source>
        <dbReference type="Proteomes" id="UP000648239"/>
    </source>
</evidence>
<keyword evidence="3" id="KW-0067">ATP-binding</keyword>
<dbReference type="CDD" id="cd16936">
    <property type="entry name" value="HATPase_RsbW-like"/>
    <property type="match status" value="1"/>
</dbReference>
<dbReference type="Pfam" id="PF13581">
    <property type="entry name" value="HATPase_c_2"/>
    <property type="match status" value="1"/>
</dbReference>
<name>A0A8J6Y7N1_9BACT</name>
<accession>A0A8J6Y7N1</accession>
<proteinExistence type="predicted"/>
<keyword evidence="1" id="KW-0723">Serine/threonine-protein kinase</keyword>
<protein>
    <submittedName>
        <fullName evidence="3">ATP-binding protein</fullName>
    </submittedName>
</protein>
<dbReference type="GO" id="GO:0004674">
    <property type="term" value="F:protein serine/threonine kinase activity"/>
    <property type="evidence" value="ECO:0007669"/>
    <property type="project" value="UniProtKB-KW"/>
</dbReference>
<keyword evidence="1" id="KW-0808">Transferase</keyword>
<reference evidence="3 4" key="1">
    <citation type="submission" date="2020-08" db="EMBL/GenBank/DDBJ databases">
        <title>Acidobacteriota in marine sediments use diverse sulfur dissimilation pathways.</title>
        <authorList>
            <person name="Wasmund K."/>
        </authorList>
    </citation>
    <scope>NUCLEOTIDE SEQUENCE [LARGE SCALE GENOMIC DNA]</scope>
    <source>
        <strain evidence="3">MAG AM4</strain>
    </source>
</reference>
<dbReference type="Proteomes" id="UP000648239">
    <property type="component" value="Unassembled WGS sequence"/>
</dbReference>
<gene>
    <name evidence="3" type="ORF">IFK94_05325</name>
</gene>
<evidence type="ECO:0000259" key="2">
    <source>
        <dbReference type="Pfam" id="PF13581"/>
    </source>
</evidence>
<organism evidence="3 4">
    <name type="scientific">Candidatus Polarisedimenticola svalbardensis</name>
    <dbReference type="NCBI Taxonomy" id="2886004"/>
    <lineage>
        <taxon>Bacteria</taxon>
        <taxon>Pseudomonadati</taxon>
        <taxon>Acidobacteriota</taxon>
        <taxon>Candidatus Polarisedimenticolia</taxon>
        <taxon>Candidatus Polarisedimenticolales</taxon>
        <taxon>Candidatus Polarisedimenticolaceae</taxon>
        <taxon>Candidatus Polarisedimenticola</taxon>
    </lineage>
</organism>
<keyword evidence="1" id="KW-0418">Kinase</keyword>
<dbReference type="SUPFAM" id="SSF55874">
    <property type="entry name" value="ATPase domain of HSP90 chaperone/DNA topoisomerase II/histidine kinase"/>
    <property type="match status" value="1"/>
</dbReference>
<feature type="domain" description="Histidine kinase/HSP90-like ATPase" evidence="2">
    <location>
        <begin position="32"/>
        <end position="143"/>
    </location>
</feature>
<dbReference type="PANTHER" id="PTHR35526:SF3">
    <property type="entry name" value="ANTI-SIGMA-F FACTOR RSBW"/>
    <property type="match status" value="1"/>
</dbReference>
<dbReference type="PANTHER" id="PTHR35526">
    <property type="entry name" value="ANTI-SIGMA-F FACTOR RSBW-RELATED"/>
    <property type="match status" value="1"/>
</dbReference>